<gene>
    <name evidence="12" type="ORF">SKAU_G00120810</name>
</gene>
<dbReference type="InterPro" id="IPR048668">
    <property type="entry name" value="IL3RB_N"/>
</dbReference>
<feature type="domain" description="Fibronectin type-III" evidence="11">
    <location>
        <begin position="328"/>
        <end position="428"/>
    </location>
</feature>
<evidence type="ECO:0000256" key="9">
    <source>
        <dbReference type="SAM" id="Phobius"/>
    </source>
</evidence>
<evidence type="ECO:0000259" key="11">
    <source>
        <dbReference type="PROSITE" id="PS50853"/>
    </source>
</evidence>
<keyword evidence="6" id="KW-0675">Receptor</keyword>
<feature type="signal peptide" evidence="10">
    <location>
        <begin position="1"/>
        <end position="18"/>
    </location>
</feature>
<organism evidence="12 13">
    <name type="scientific">Synaphobranchus kaupii</name>
    <name type="common">Kaup's arrowtooth eel</name>
    <dbReference type="NCBI Taxonomy" id="118154"/>
    <lineage>
        <taxon>Eukaryota</taxon>
        <taxon>Metazoa</taxon>
        <taxon>Chordata</taxon>
        <taxon>Craniata</taxon>
        <taxon>Vertebrata</taxon>
        <taxon>Euteleostomi</taxon>
        <taxon>Actinopterygii</taxon>
        <taxon>Neopterygii</taxon>
        <taxon>Teleostei</taxon>
        <taxon>Anguilliformes</taxon>
        <taxon>Synaphobranchidae</taxon>
        <taxon>Synaphobranchus</taxon>
    </lineage>
</organism>
<dbReference type="GO" id="GO:0016064">
    <property type="term" value="P:immunoglobulin mediated immune response"/>
    <property type="evidence" value="ECO:0007669"/>
    <property type="project" value="TreeGrafter"/>
</dbReference>
<reference evidence="12" key="1">
    <citation type="journal article" date="2023" name="Science">
        <title>Genome structures resolve the early diversification of teleost fishes.</title>
        <authorList>
            <person name="Parey E."/>
            <person name="Louis A."/>
            <person name="Montfort J."/>
            <person name="Bouchez O."/>
            <person name="Roques C."/>
            <person name="Iampietro C."/>
            <person name="Lluch J."/>
            <person name="Castinel A."/>
            <person name="Donnadieu C."/>
            <person name="Desvignes T."/>
            <person name="Floi Bucao C."/>
            <person name="Jouanno E."/>
            <person name="Wen M."/>
            <person name="Mejri S."/>
            <person name="Dirks R."/>
            <person name="Jansen H."/>
            <person name="Henkel C."/>
            <person name="Chen W.J."/>
            <person name="Zahm M."/>
            <person name="Cabau C."/>
            <person name="Klopp C."/>
            <person name="Thompson A.W."/>
            <person name="Robinson-Rechavi M."/>
            <person name="Braasch I."/>
            <person name="Lecointre G."/>
            <person name="Bobe J."/>
            <person name="Postlethwait J.H."/>
            <person name="Berthelot C."/>
            <person name="Roest Crollius H."/>
            <person name="Guiguen Y."/>
        </authorList>
    </citation>
    <scope>NUCLEOTIDE SEQUENCE</scope>
    <source>
        <strain evidence="12">WJC10195</strain>
    </source>
</reference>
<evidence type="ECO:0000256" key="8">
    <source>
        <dbReference type="SAM" id="MobiDB-lite"/>
    </source>
</evidence>
<sequence>MLISWALCASLLPALALASASGNCSAQHFSSVLDSLKCYNDYKSHIRCSWRESVRTHSQAPLSLFHLDVEDYSESKCEPYDPPVPLPEGQLEVRCQYNTTFFAIGNVDHYFFKTPCPKGHEGGGRELRWKASYPPTLPLYPTLSYQVNYRRLGQEWTVVEVPGEELVIESDSLMPGFLYEARVRGRGGKGLWSDWSSLVEWKTEEGPYNLQCEFDGEATVSCSWELKTDLAQFVTYNLSYRTDANVPAQWCCFDTPVSVDTSVSVLRFSCSFSASQPEQLLVELTPHTTKEPSGHRNTVSGALSPSFMQYLHPSLALGCIRLPSTQTPPAPVKVQEQGEDWVLSWTPTNSRKLPISFLVRYWISETPKEMIYHNVSQGGWSQHFHTSSLLPSTGYSAQVRALLTPGDHLYHGSPSDWTEPVHWSTHPAPWSLSTILFHVSGLCAAVLFLLFTFPACRRGVKLWEKSIPSPFKSKMLEEMRKKSTDSRLASEKEVERALVSEIEVLENVQMVAYSPHASGDSSQQLWSTTTYQQVSGQGDTRSR</sequence>
<accession>A0A9Q1FNI7</accession>
<keyword evidence="3 10" id="KW-0732">Signal</keyword>
<dbReference type="AlphaFoldDB" id="A0A9Q1FNI7"/>
<dbReference type="InterPro" id="IPR036116">
    <property type="entry name" value="FN3_sf"/>
</dbReference>
<dbReference type="InterPro" id="IPR013783">
    <property type="entry name" value="Ig-like_fold"/>
</dbReference>
<comment type="subcellular location">
    <subcellularLocation>
        <location evidence="1">Membrane</location>
        <topology evidence="1">Single-pass type I membrane protein</topology>
    </subcellularLocation>
</comment>
<dbReference type="CDD" id="cd00063">
    <property type="entry name" value="FN3"/>
    <property type="match status" value="2"/>
</dbReference>
<comment type="caution">
    <text evidence="12">The sequence shown here is derived from an EMBL/GenBank/DDBJ whole genome shotgun (WGS) entry which is preliminary data.</text>
</comment>
<name>A0A9Q1FNI7_SYNKA</name>
<dbReference type="Gene3D" id="2.60.40.10">
    <property type="entry name" value="Immunoglobulins"/>
    <property type="match status" value="4"/>
</dbReference>
<dbReference type="SUPFAM" id="SSF49265">
    <property type="entry name" value="Fibronectin type III"/>
    <property type="match status" value="4"/>
</dbReference>
<dbReference type="PANTHER" id="PTHR23037">
    <property type="entry name" value="CYTOKINE RECEPTOR"/>
    <property type="match status" value="1"/>
</dbReference>
<evidence type="ECO:0000256" key="10">
    <source>
        <dbReference type="SAM" id="SignalP"/>
    </source>
</evidence>
<evidence type="ECO:0000313" key="12">
    <source>
        <dbReference type="EMBL" id="KAJ8363250.1"/>
    </source>
</evidence>
<keyword evidence="7" id="KW-0325">Glycoprotein</keyword>
<evidence type="ECO:0000256" key="4">
    <source>
        <dbReference type="ARBA" id="ARBA00022989"/>
    </source>
</evidence>
<dbReference type="Proteomes" id="UP001152622">
    <property type="component" value="Chromosome 4"/>
</dbReference>
<proteinExistence type="predicted"/>
<evidence type="ECO:0000313" key="13">
    <source>
        <dbReference type="Proteomes" id="UP001152622"/>
    </source>
</evidence>
<dbReference type="OrthoDB" id="8906725at2759"/>
<evidence type="ECO:0000256" key="3">
    <source>
        <dbReference type="ARBA" id="ARBA00022729"/>
    </source>
</evidence>
<dbReference type="EMBL" id="JAINUF010000004">
    <property type="protein sequence ID" value="KAJ8363250.1"/>
    <property type="molecule type" value="Genomic_DNA"/>
</dbReference>
<keyword evidence="4 9" id="KW-1133">Transmembrane helix</keyword>
<dbReference type="GO" id="GO:0009897">
    <property type="term" value="C:external side of plasma membrane"/>
    <property type="evidence" value="ECO:0007669"/>
    <property type="project" value="TreeGrafter"/>
</dbReference>
<feature type="chain" id="PRO_5040309225" description="Fibronectin type-III domain-containing protein" evidence="10">
    <location>
        <begin position="19"/>
        <end position="543"/>
    </location>
</feature>
<evidence type="ECO:0000256" key="5">
    <source>
        <dbReference type="ARBA" id="ARBA00023136"/>
    </source>
</evidence>
<dbReference type="Pfam" id="PF21460">
    <property type="entry name" value="IL3Rb_N"/>
    <property type="match status" value="1"/>
</dbReference>
<protein>
    <recommendedName>
        <fullName evidence="11">Fibronectin type-III domain-containing protein</fullName>
    </recommendedName>
</protein>
<feature type="region of interest" description="Disordered" evidence="8">
    <location>
        <begin position="516"/>
        <end position="543"/>
    </location>
</feature>
<keyword evidence="13" id="KW-1185">Reference proteome</keyword>
<feature type="domain" description="Fibronectin type-III" evidence="11">
    <location>
        <begin position="111"/>
        <end position="206"/>
    </location>
</feature>
<keyword evidence="5 9" id="KW-0472">Membrane</keyword>
<evidence type="ECO:0000256" key="6">
    <source>
        <dbReference type="ARBA" id="ARBA00023170"/>
    </source>
</evidence>
<dbReference type="PROSITE" id="PS50853">
    <property type="entry name" value="FN3"/>
    <property type="match status" value="2"/>
</dbReference>
<feature type="compositionally biased region" description="Polar residues" evidence="8">
    <location>
        <begin position="519"/>
        <end position="543"/>
    </location>
</feature>
<evidence type="ECO:0000256" key="7">
    <source>
        <dbReference type="ARBA" id="ARBA00023180"/>
    </source>
</evidence>
<dbReference type="PANTHER" id="PTHR23037:SF41">
    <property type="entry name" value="COLONY STIMULATING FACTOR 2 RECEPTOR, BETA, LOW-AFFINITY (GRANULOCYTE-MACROPHAGE) PRECURSOR"/>
    <property type="match status" value="1"/>
</dbReference>
<feature type="transmembrane region" description="Helical" evidence="9">
    <location>
        <begin position="435"/>
        <end position="456"/>
    </location>
</feature>
<evidence type="ECO:0000256" key="2">
    <source>
        <dbReference type="ARBA" id="ARBA00022692"/>
    </source>
</evidence>
<dbReference type="InterPro" id="IPR003961">
    <property type="entry name" value="FN3_dom"/>
</dbReference>
<dbReference type="GO" id="GO:0004896">
    <property type="term" value="F:cytokine receptor activity"/>
    <property type="evidence" value="ECO:0007669"/>
    <property type="project" value="TreeGrafter"/>
</dbReference>
<keyword evidence="2 9" id="KW-0812">Transmembrane</keyword>
<evidence type="ECO:0000256" key="1">
    <source>
        <dbReference type="ARBA" id="ARBA00004479"/>
    </source>
</evidence>